<protein>
    <recommendedName>
        <fullName evidence="1">Transposase IS200-like domain-containing protein</fullName>
    </recommendedName>
</protein>
<dbReference type="SMART" id="SM01321">
    <property type="entry name" value="Y1_Tnp"/>
    <property type="match status" value="1"/>
</dbReference>
<dbReference type="SUPFAM" id="SSF143422">
    <property type="entry name" value="Transposase IS200-like"/>
    <property type="match status" value="1"/>
</dbReference>
<evidence type="ECO:0000313" key="3">
    <source>
        <dbReference type="Proteomes" id="UP001500459"/>
    </source>
</evidence>
<evidence type="ECO:0000313" key="2">
    <source>
        <dbReference type="EMBL" id="GAA4113154.1"/>
    </source>
</evidence>
<dbReference type="Pfam" id="PF01797">
    <property type="entry name" value="Y1_Tnp"/>
    <property type="match status" value="1"/>
</dbReference>
<comment type="caution">
    <text evidence="2">The sequence shown here is derived from an EMBL/GenBank/DDBJ whole genome shotgun (WGS) entry which is preliminary data.</text>
</comment>
<dbReference type="NCBIfam" id="NF033573">
    <property type="entry name" value="transpos_IS200"/>
    <property type="match status" value="1"/>
</dbReference>
<sequence>MAKYRKVAFSPEVDDTLREVCLEIEKRYELHFLEIGTDKNCVHFLLQSVPMKSPTQIIKILKSITARELFRLHPEIKKQLWGGSFWSSGYFVNTVSKFEDESTILKYVRDQGIEKDYQVLDKI</sequence>
<name>A0ABP7XE47_9FLAO</name>
<dbReference type="Gene3D" id="3.30.70.1290">
    <property type="entry name" value="Transposase IS200-like"/>
    <property type="match status" value="1"/>
</dbReference>
<gene>
    <name evidence="2" type="ORF">GCM10022393_11980</name>
</gene>
<evidence type="ECO:0000259" key="1">
    <source>
        <dbReference type="SMART" id="SM01321"/>
    </source>
</evidence>
<dbReference type="EMBL" id="BAABCW010000003">
    <property type="protein sequence ID" value="GAA4113154.1"/>
    <property type="molecule type" value="Genomic_DNA"/>
</dbReference>
<feature type="domain" description="Transposase IS200-like" evidence="1">
    <location>
        <begin position="1"/>
        <end position="111"/>
    </location>
</feature>
<accession>A0ABP7XE47</accession>
<reference evidence="3" key="1">
    <citation type="journal article" date="2019" name="Int. J. Syst. Evol. Microbiol.">
        <title>The Global Catalogue of Microorganisms (GCM) 10K type strain sequencing project: providing services to taxonomists for standard genome sequencing and annotation.</title>
        <authorList>
            <consortium name="The Broad Institute Genomics Platform"/>
            <consortium name="The Broad Institute Genome Sequencing Center for Infectious Disease"/>
            <person name="Wu L."/>
            <person name="Ma J."/>
        </authorList>
    </citation>
    <scope>NUCLEOTIDE SEQUENCE [LARGE SCALE GENOMIC DNA]</scope>
    <source>
        <strain evidence="3">JCM 17106</strain>
    </source>
</reference>
<dbReference type="PANTHER" id="PTHR33360:SF4">
    <property type="entry name" value="TRANSPOSASE IS200-LIKE PROTEIN"/>
    <property type="match status" value="1"/>
</dbReference>
<dbReference type="InterPro" id="IPR002686">
    <property type="entry name" value="Transposase_17"/>
</dbReference>
<dbReference type="InterPro" id="IPR036515">
    <property type="entry name" value="Transposase_17_sf"/>
</dbReference>
<keyword evidence="3" id="KW-1185">Reference proteome</keyword>
<organism evidence="2 3">
    <name type="scientific">Aquimarina addita</name>
    <dbReference type="NCBI Taxonomy" id="870485"/>
    <lineage>
        <taxon>Bacteria</taxon>
        <taxon>Pseudomonadati</taxon>
        <taxon>Bacteroidota</taxon>
        <taxon>Flavobacteriia</taxon>
        <taxon>Flavobacteriales</taxon>
        <taxon>Flavobacteriaceae</taxon>
        <taxon>Aquimarina</taxon>
    </lineage>
</organism>
<dbReference type="Proteomes" id="UP001500459">
    <property type="component" value="Unassembled WGS sequence"/>
</dbReference>
<proteinExistence type="predicted"/>
<dbReference type="PANTHER" id="PTHR33360">
    <property type="entry name" value="TRANSPOSASE FOR INSERTION SEQUENCE ELEMENT IS200"/>
    <property type="match status" value="1"/>
</dbReference>